<dbReference type="GO" id="GO:0016020">
    <property type="term" value="C:membrane"/>
    <property type="evidence" value="ECO:0007669"/>
    <property type="project" value="TreeGrafter"/>
</dbReference>
<dbReference type="OrthoDB" id="294702at2759"/>
<dbReference type="InterPro" id="IPR000073">
    <property type="entry name" value="AB_hydrolase_1"/>
</dbReference>
<keyword evidence="3" id="KW-1185">Reference proteome</keyword>
<feature type="non-terminal residue" evidence="2">
    <location>
        <position position="314"/>
    </location>
</feature>
<dbReference type="GO" id="GO:0047372">
    <property type="term" value="F:monoacylglycerol lipase activity"/>
    <property type="evidence" value="ECO:0007669"/>
    <property type="project" value="TreeGrafter"/>
</dbReference>
<dbReference type="Gene3D" id="3.40.50.1820">
    <property type="entry name" value="alpha/beta hydrolase"/>
    <property type="match status" value="1"/>
</dbReference>
<gene>
    <name evidence="2" type="primary">yqjL_0</name>
    <name evidence="2" type="ORF">LSUE1_G009505</name>
</gene>
<comment type="caution">
    <text evidence="2">The sequence shown here is derived from an EMBL/GenBank/DDBJ whole genome shotgun (WGS) entry which is preliminary data.</text>
</comment>
<name>A0A8T9BY45_9HELO</name>
<dbReference type="Pfam" id="PF12697">
    <property type="entry name" value="Abhydrolase_6"/>
    <property type="match status" value="1"/>
</dbReference>
<organism evidence="2 3">
    <name type="scientific">Lachnellula suecica</name>
    <dbReference type="NCBI Taxonomy" id="602035"/>
    <lineage>
        <taxon>Eukaryota</taxon>
        <taxon>Fungi</taxon>
        <taxon>Dikarya</taxon>
        <taxon>Ascomycota</taxon>
        <taxon>Pezizomycotina</taxon>
        <taxon>Leotiomycetes</taxon>
        <taxon>Helotiales</taxon>
        <taxon>Lachnaceae</taxon>
        <taxon>Lachnellula</taxon>
    </lineage>
</organism>
<dbReference type="PANTHER" id="PTHR43798:SF33">
    <property type="entry name" value="HYDROLASE, PUTATIVE (AFU_ORTHOLOGUE AFUA_2G14860)-RELATED"/>
    <property type="match status" value="1"/>
</dbReference>
<evidence type="ECO:0000313" key="3">
    <source>
        <dbReference type="Proteomes" id="UP000469558"/>
    </source>
</evidence>
<dbReference type="InterPro" id="IPR029058">
    <property type="entry name" value="AB_hydrolase_fold"/>
</dbReference>
<protein>
    <recommendedName>
        <fullName evidence="1">AB hydrolase-1 domain-containing protein</fullName>
    </recommendedName>
</protein>
<dbReference type="Proteomes" id="UP000469558">
    <property type="component" value="Unassembled WGS sequence"/>
</dbReference>
<dbReference type="AlphaFoldDB" id="A0A8T9BY45"/>
<feature type="domain" description="AB hydrolase-1" evidence="1">
    <location>
        <begin position="37"/>
        <end position="304"/>
    </location>
</feature>
<accession>A0A8T9BY45</accession>
<proteinExistence type="predicted"/>
<evidence type="ECO:0000313" key="2">
    <source>
        <dbReference type="EMBL" id="TVY57345.1"/>
    </source>
</evidence>
<dbReference type="InterPro" id="IPR050266">
    <property type="entry name" value="AB_hydrolase_sf"/>
</dbReference>
<dbReference type="GO" id="GO:0046464">
    <property type="term" value="P:acylglycerol catabolic process"/>
    <property type="evidence" value="ECO:0007669"/>
    <property type="project" value="TreeGrafter"/>
</dbReference>
<dbReference type="PANTHER" id="PTHR43798">
    <property type="entry name" value="MONOACYLGLYCEROL LIPASE"/>
    <property type="match status" value="1"/>
</dbReference>
<reference evidence="2 3" key="1">
    <citation type="submission" date="2018-05" db="EMBL/GenBank/DDBJ databases">
        <title>Genome sequencing and assembly of the regulated plant pathogen Lachnellula willkommii and related sister species for the development of diagnostic species identification markers.</title>
        <authorList>
            <person name="Giroux E."/>
            <person name="Bilodeau G."/>
        </authorList>
    </citation>
    <scope>NUCLEOTIDE SEQUENCE [LARGE SCALE GENOMIC DNA]</scope>
    <source>
        <strain evidence="2 3">CBS 268.59</strain>
    </source>
</reference>
<dbReference type="SUPFAM" id="SSF53474">
    <property type="entry name" value="alpha/beta-Hydrolases"/>
    <property type="match status" value="1"/>
</dbReference>
<dbReference type="EMBL" id="QGMK01002597">
    <property type="protein sequence ID" value="TVY57345.1"/>
    <property type="molecule type" value="Genomic_DNA"/>
</dbReference>
<evidence type="ECO:0000259" key="1">
    <source>
        <dbReference type="Pfam" id="PF12697"/>
    </source>
</evidence>
<sequence length="314" mass="35106">MASAWDTDHPSGMVSIGTHSLFLSASGPDRKPGQPVVLLMQGLGSTIAEWVAVRRLVTPFARRVAYDRSGLGQSESPLEPPEAITAVSVATELDALLKSAGIGPPYIIVCHSWGGITAREFLHLRRDDVVGMVFVDANTERTFEDTNWPPPWLGAVTGDVDWNERTGLSASHKLSEEEWAAVINSQQDPRNQRTVAAESRGYQGDRAILAAKQQFETQPLRDRPVSVIRGNTPRDFRRMYDAGVAAGNGTEEERRLFREYLEDWDGRDHAYQHELLKLSSYGRYSRTSTSGHNIHMEEPELVAKEVRWVWDHAM</sequence>